<gene>
    <name evidence="4" type="ORF">g.72743</name>
</gene>
<accession>A0A1D1XSH2</accession>
<dbReference type="EMBL" id="GDJX01022605">
    <property type="protein sequence ID" value="JAT45331.1"/>
    <property type="molecule type" value="Transcribed_RNA"/>
</dbReference>
<feature type="domain" description="C2H2-type" evidence="3">
    <location>
        <begin position="194"/>
        <end position="222"/>
    </location>
</feature>
<evidence type="ECO:0000256" key="1">
    <source>
        <dbReference type="PROSITE-ProRule" id="PRU00042"/>
    </source>
</evidence>
<feature type="region of interest" description="Disordered" evidence="2">
    <location>
        <begin position="1"/>
        <end position="57"/>
    </location>
</feature>
<organism evidence="4">
    <name type="scientific">Anthurium amnicola</name>
    <dbReference type="NCBI Taxonomy" id="1678845"/>
    <lineage>
        <taxon>Eukaryota</taxon>
        <taxon>Viridiplantae</taxon>
        <taxon>Streptophyta</taxon>
        <taxon>Embryophyta</taxon>
        <taxon>Tracheophyta</taxon>
        <taxon>Spermatophyta</taxon>
        <taxon>Magnoliopsida</taxon>
        <taxon>Liliopsida</taxon>
        <taxon>Araceae</taxon>
        <taxon>Pothoideae</taxon>
        <taxon>Potheae</taxon>
        <taxon>Anthurium</taxon>
    </lineage>
</organism>
<dbReference type="PROSITE" id="PS50157">
    <property type="entry name" value="ZINC_FINGER_C2H2_2"/>
    <property type="match status" value="1"/>
</dbReference>
<dbReference type="PANTHER" id="PTHR31681:SF12">
    <property type="entry name" value="C2H2-LIKE ZINC FINGER PROTEIN"/>
    <property type="match status" value="1"/>
</dbReference>
<dbReference type="SUPFAM" id="SSF56399">
    <property type="entry name" value="ADP-ribosylation"/>
    <property type="match status" value="1"/>
</dbReference>
<keyword evidence="1" id="KW-0863">Zinc-finger</keyword>
<dbReference type="InterPro" id="IPR013087">
    <property type="entry name" value="Znf_C2H2_type"/>
</dbReference>
<dbReference type="AlphaFoldDB" id="A0A1D1XSH2"/>
<evidence type="ECO:0000259" key="3">
    <source>
        <dbReference type="PROSITE" id="PS50157"/>
    </source>
</evidence>
<dbReference type="GO" id="GO:0008270">
    <property type="term" value="F:zinc ion binding"/>
    <property type="evidence" value="ECO:0007669"/>
    <property type="project" value="UniProtKB-KW"/>
</dbReference>
<dbReference type="PROSITE" id="PS00028">
    <property type="entry name" value="ZINC_FINGER_C2H2_1"/>
    <property type="match status" value="1"/>
</dbReference>
<evidence type="ECO:0000313" key="4">
    <source>
        <dbReference type="EMBL" id="JAT45331.1"/>
    </source>
</evidence>
<feature type="compositionally biased region" description="Low complexity" evidence="2">
    <location>
        <begin position="145"/>
        <end position="166"/>
    </location>
</feature>
<dbReference type="PANTHER" id="PTHR31681">
    <property type="entry name" value="C2H2-LIKE ZINC FINGER PROTEIN"/>
    <property type="match status" value="1"/>
</dbReference>
<feature type="region of interest" description="Disordered" evidence="2">
    <location>
        <begin position="108"/>
        <end position="166"/>
    </location>
</feature>
<proteinExistence type="predicted"/>
<reference evidence="4" key="1">
    <citation type="submission" date="2015-07" db="EMBL/GenBank/DDBJ databases">
        <title>Transcriptome Assembly of Anthurium amnicola.</title>
        <authorList>
            <person name="Suzuki J."/>
        </authorList>
    </citation>
    <scope>NUCLEOTIDE SEQUENCE</scope>
</reference>
<protein>
    <recommendedName>
        <fullName evidence="3">C2H2-type domain-containing protein</fullName>
    </recommendedName>
</protein>
<sequence>MALPSFLPATLSSTHHQTHTSRHGQGQSSHHKHKQQQQQRKKNKHPSPSPPKPPSSWEQLKSLLTCRIVGLSQVHDPSSTSAGGATKYTKLGSSCTYICALRDVVHGSSTRDHSPAADSCSSGSGPLGPETSLLAARSGSRHATARSGSTTTTTTTTFSSSSSRGGLQLRKLSGCYECHAISEPRRYPTPRTISSCPHCGEVFTKAESLELHQAIRHAVSELGPEDSGRNIVEIIFKSSWLKKDHPVCEIERILKVHNTSRTISRFEDYRDAVKSHATTSSSRQAAGKKNPRCAADGNELLRFHCTTLSCALGARGSTGLCSASSSSTSPCGVCTIIRHGFARARQETAGRGVRTTASSGRAHDYCCPGAGDDPAGGAGRRAMLVCRVIAGRVRRFGDEAAASPDEGGAGFDSVAGGGAYTNLEELFVASPRAILPCFVVVYRALG</sequence>
<name>A0A1D1XSH2_9ARAE</name>
<evidence type="ECO:0000256" key="2">
    <source>
        <dbReference type="SAM" id="MobiDB-lite"/>
    </source>
</evidence>
<feature type="compositionally biased region" description="Basic residues" evidence="2">
    <location>
        <begin position="29"/>
        <end position="45"/>
    </location>
</feature>
<dbReference type="Gene3D" id="3.90.228.10">
    <property type="match status" value="1"/>
</dbReference>
<keyword evidence="1" id="KW-0479">Metal-binding</keyword>
<keyword evidence="1" id="KW-0862">Zinc</keyword>